<feature type="signal peptide" evidence="2">
    <location>
        <begin position="1"/>
        <end position="33"/>
    </location>
</feature>
<accession>A0A4R5KAI9</accession>
<protein>
    <submittedName>
        <fullName evidence="3">HupE/UreJ family protein</fullName>
    </submittedName>
</protein>
<dbReference type="Pfam" id="PF13795">
    <property type="entry name" value="HupE_UreJ_2"/>
    <property type="match status" value="1"/>
</dbReference>
<feature type="transmembrane region" description="Helical" evidence="1">
    <location>
        <begin position="350"/>
        <end position="369"/>
    </location>
</feature>
<evidence type="ECO:0000256" key="1">
    <source>
        <dbReference type="SAM" id="Phobius"/>
    </source>
</evidence>
<dbReference type="RefSeq" id="WP_133236565.1">
    <property type="nucleotide sequence ID" value="NZ_SMRT01000032.1"/>
</dbReference>
<evidence type="ECO:0000313" key="4">
    <source>
        <dbReference type="Proteomes" id="UP000295636"/>
    </source>
</evidence>
<dbReference type="AlphaFoldDB" id="A0A4R5KAI9"/>
<name>A0A4R5KAI9_9BACL</name>
<sequence length="400" mass="45054">MMHSQCIAACKAVFIMLAVLTMAFFPFSQPVHAHTYSASFTTLTLTKSHTWMTFAIDELSAMELTYGDLYKRDRLDQKQFDAIRDRLESVIKENLTLHINDKPVPWTHVESFELVRSDKGAKVELKAAFPPVSAYEPISMIDNLYLHDPLTNYVNLLSVNYGSQSNSAAIAGKDRAWAMTLTAADYAGLQNDIEKQPNTDKLQTNGQKTQLSDVEHEKPASGWYTFFELGMRHILSGYDHLLFLLSLLLARQTFRQYASLITSFTIAHSLTLTLTVLDIIHVPAWIVEPAIALSICYVAVENMIRKQVTFRWVLTFVFGLIHGMGFADILTEMDIPQKELAVDLISFNLGIEAVQIMIVSAVLPLIYLLKRWKYSRNVMTAGSAAALLLGGGWFIERIFS</sequence>
<feature type="transmembrane region" description="Helical" evidence="1">
    <location>
        <begin position="312"/>
        <end position="330"/>
    </location>
</feature>
<gene>
    <name evidence="3" type="ORF">E1757_33750</name>
</gene>
<feature type="transmembrane region" description="Helical" evidence="1">
    <location>
        <begin position="378"/>
        <end position="395"/>
    </location>
</feature>
<evidence type="ECO:0000313" key="3">
    <source>
        <dbReference type="EMBL" id="TDF90585.1"/>
    </source>
</evidence>
<keyword evidence="1" id="KW-0812">Transmembrane</keyword>
<keyword evidence="2" id="KW-0732">Signal</keyword>
<organism evidence="3 4">
    <name type="scientific">Paenibacillus piri</name>
    <dbReference type="NCBI Taxonomy" id="2547395"/>
    <lineage>
        <taxon>Bacteria</taxon>
        <taxon>Bacillati</taxon>
        <taxon>Bacillota</taxon>
        <taxon>Bacilli</taxon>
        <taxon>Bacillales</taxon>
        <taxon>Paenibacillaceae</taxon>
        <taxon>Paenibacillus</taxon>
    </lineage>
</organism>
<proteinExistence type="predicted"/>
<dbReference type="EMBL" id="SMRT01000032">
    <property type="protein sequence ID" value="TDF90585.1"/>
    <property type="molecule type" value="Genomic_DNA"/>
</dbReference>
<evidence type="ECO:0000256" key="2">
    <source>
        <dbReference type="SAM" id="SignalP"/>
    </source>
</evidence>
<dbReference type="Proteomes" id="UP000295636">
    <property type="component" value="Unassembled WGS sequence"/>
</dbReference>
<keyword evidence="1" id="KW-1133">Transmembrane helix</keyword>
<feature type="transmembrane region" description="Helical" evidence="1">
    <location>
        <begin position="282"/>
        <end position="300"/>
    </location>
</feature>
<keyword evidence="4" id="KW-1185">Reference proteome</keyword>
<feature type="chain" id="PRO_5020901347" evidence="2">
    <location>
        <begin position="34"/>
        <end position="400"/>
    </location>
</feature>
<reference evidence="3 4" key="1">
    <citation type="submission" date="2019-03" db="EMBL/GenBank/DDBJ databases">
        <title>This is whole genome sequence of Paenibacillus sp MS74 strain.</title>
        <authorList>
            <person name="Trinh H.N."/>
        </authorList>
    </citation>
    <scope>NUCLEOTIDE SEQUENCE [LARGE SCALE GENOMIC DNA]</scope>
    <source>
        <strain evidence="3 4">MS74</strain>
    </source>
</reference>
<keyword evidence="1" id="KW-0472">Membrane</keyword>
<comment type="caution">
    <text evidence="3">The sequence shown here is derived from an EMBL/GenBank/DDBJ whole genome shotgun (WGS) entry which is preliminary data.</text>
</comment>
<dbReference type="OrthoDB" id="9808870at2"/>
<dbReference type="InterPro" id="IPR032809">
    <property type="entry name" value="Put_HupE_UreJ"/>
</dbReference>